<proteinExistence type="predicted"/>
<feature type="compositionally biased region" description="Basic residues" evidence="1">
    <location>
        <begin position="219"/>
        <end position="238"/>
    </location>
</feature>
<dbReference type="EMBL" id="CAMXCT030003166">
    <property type="protein sequence ID" value="CAL4790139.1"/>
    <property type="molecule type" value="Genomic_DNA"/>
</dbReference>
<evidence type="ECO:0000313" key="3">
    <source>
        <dbReference type="EMBL" id="CAL1156202.1"/>
    </source>
</evidence>
<dbReference type="AlphaFoldDB" id="A0A9P1D1X9"/>
<feature type="compositionally biased region" description="Low complexity" evidence="1">
    <location>
        <begin position="62"/>
        <end position="98"/>
    </location>
</feature>
<evidence type="ECO:0000313" key="4">
    <source>
        <dbReference type="Proteomes" id="UP001152797"/>
    </source>
</evidence>
<sequence>MVSASTSGGAAAQALRALRRAAQLHTERRASATKPAKLDAARTRGRGRAMLGSSQPDPVPCSQPSATQPLSQLPSSQLPSSQLPSSQLPSSQLHSSQLPLSQADTLAGDKCGSQRDPRDVLASMSTQTPLSNVPPSSLDTLPASQAAMPEAVPAKQAPLRAAQAPAAFQAPQSGVAEAAAALAAALATFAGSGASQEVVRRRYRCKAPPPGPSTPPSSIRRRSPSSTQRKRKPVRKVKSRAEVIKEVCSKTIWASVSRLSEEVRKMEKERAAHRTRCQKAVTEALRLLNDHQKACKESSEAFAGTAKAADAALAAVAALERSQGAEHSRLPVPTNSLRASMAGHSVLPPPGQLKKRVRRIDGITASNCI</sequence>
<comment type="caution">
    <text evidence="2">The sequence shown here is derived from an EMBL/GenBank/DDBJ whole genome shotgun (WGS) entry which is preliminary data.</text>
</comment>
<dbReference type="EMBL" id="CAMXCT020003166">
    <property type="protein sequence ID" value="CAL1156202.1"/>
    <property type="molecule type" value="Genomic_DNA"/>
</dbReference>
<organism evidence="2">
    <name type="scientific">Cladocopium goreaui</name>
    <dbReference type="NCBI Taxonomy" id="2562237"/>
    <lineage>
        <taxon>Eukaryota</taxon>
        <taxon>Sar</taxon>
        <taxon>Alveolata</taxon>
        <taxon>Dinophyceae</taxon>
        <taxon>Suessiales</taxon>
        <taxon>Symbiodiniaceae</taxon>
        <taxon>Cladocopium</taxon>
    </lineage>
</organism>
<feature type="compositionally biased region" description="Basic and acidic residues" evidence="1">
    <location>
        <begin position="25"/>
        <end position="42"/>
    </location>
</feature>
<feature type="region of interest" description="Disordered" evidence="1">
    <location>
        <begin position="204"/>
        <end position="240"/>
    </location>
</feature>
<reference evidence="3" key="2">
    <citation type="submission" date="2024-04" db="EMBL/GenBank/DDBJ databases">
        <authorList>
            <person name="Chen Y."/>
            <person name="Shah S."/>
            <person name="Dougan E. K."/>
            <person name="Thang M."/>
            <person name="Chan C."/>
        </authorList>
    </citation>
    <scope>NUCLEOTIDE SEQUENCE [LARGE SCALE GENOMIC DNA]</scope>
</reference>
<evidence type="ECO:0000313" key="2">
    <source>
        <dbReference type="EMBL" id="CAI4002827.1"/>
    </source>
</evidence>
<dbReference type="Proteomes" id="UP001152797">
    <property type="component" value="Unassembled WGS sequence"/>
</dbReference>
<reference evidence="2" key="1">
    <citation type="submission" date="2022-10" db="EMBL/GenBank/DDBJ databases">
        <authorList>
            <person name="Chen Y."/>
            <person name="Dougan E. K."/>
            <person name="Chan C."/>
            <person name="Rhodes N."/>
            <person name="Thang M."/>
        </authorList>
    </citation>
    <scope>NUCLEOTIDE SEQUENCE</scope>
</reference>
<keyword evidence="4" id="KW-1185">Reference proteome</keyword>
<accession>A0A9P1D1X9</accession>
<evidence type="ECO:0000256" key="1">
    <source>
        <dbReference type="SAM" id="MobiDB-lite"/>
    </source>
</evidence>
<gene>
    <name evidence="2" type="ORF">C1SCF055_LOCUS28744</name>
</gene>
<dbReference type="EMBL" id="CAMXCT010003166">
    <property type="protein sequence ID" value="CAI4002827.1"/>
    <property type="molecule type" value="Genomic_DNA"/>
</dbReference>
<protein>
    <submittedName>
        <fullName evidence="2">Uncharacterized protein</fullName>
    </submittedName>
</protein>
<feature type="region of interest" description="Disordered" evidence="1">
    <location>
        <begin position="23"/>
        <end position="98"/>
    </location>
</feature>
<name>A0A9P1D1X9_9DINO</name>